<protein>
    <submittedName>
        <fullName evidence="2">Transglutaminase domain protein</fullName>
    </submittedName>
</protein>
<dbReference type="Proteomes" id="UP000027982">
    <property type="component" value="Chromosome"/>
</dbReference>
<dbReference type="AlphaFoldDB" id="A0A068NRC9"/>
<dbReference type="STRING" id="661478.OP10G_0781"/>
<organism evidence="2 3">
    <name type="scientific">Fimbriimonas ginsengisoli Gsoil 348</name>
    <dbReference type="NCBI Taxonomy" id="661478"/>
    <lineage>
        <taxon>Bacteria</taxon>
        <taxon>Bacillati</taxon>
        <taxon>Armatimonadota</taxon>
        <taxon>Fimbriimonadia</taxon>
        <taxon>Fimbriimonadales</taxon>
        <taxon>Fimbriimonadaceae</taxon>
        <taxon>Fimbriimonas</taxon>
    </lineage>
</organism>
<dbReference type="Pfam" id="PF01841">
    <property type="entry name" value="Transglut_core"/>
    <property type="match status" value="1"/>
</dbReference>
<dbReference type="EMBL" id="CP007139">
    <property type="protein sequence ID" value="AIE84149.1"/>
    <property type="molecule type" value="Genomic_DNA"/>
</dbReference>
<accession>A0A068NRC9</accession>
<dbReference type="eggNOG" id="COG1305">
    <property type="taxonomic scope" value="Bacteria"/>
</dbReference>
<dbReference type="InterPro" id="IPR038765">
    <property type="entry name" value="Papain-like_cys_pep_sf"/>
</dbReference>
<dbReference type="PANTHER" id="PTHR33490">
    <property type="entry name" value="BLR5614 PROTEIN-RELATED"/>
    <property type="match status" value="1"/>
</dbReference>
<keyword evidence="3" id="KW-1185">Reference proteome</keyword>
<dbReference type="KEGG" id="fgi:OP10G_0781"/>
<dbReference type="OrthoDB" id="5296450at2"/>
<dbReference type="PANTHER" id="PTHR33490:SF3">
    <property type="entry name" value="CONSERVED INTEGRAL MEMBRANE PROTEIN"/>
    <property type="match status" value="1"/>
</dbReference>
<evidence type="ECO:0000313" key="2">
    <source>
        <dbReference type="EMBL" id="AIE84149.1"/>
    </source>
</evidence>
<dbReference type="SUPFAM" id="SSF54001">
    <property type="entry name" value="Cysteine proteinases"/>
    <property type="match status" value="1"/>
</dbReference>
<evidence type="ECO:0000313" key="3">
    <source>
        <dbReference type="Proteomes" id="UP000027982"/>
    </source>
</evidence>
<proteinExistence type="predicted"/>
<dbReference type="Gene3D" id="3.10.620.30">
    <property type="match status" value="1"/>
</dbReference>
<gene>
    <name evidence="2" type="ORF">OP10G_0781</name>
</gene>
<dbReference type="RefSeq" id="WP_038472475.1">
    <property type="nucleotide sequence ID" value="NZ_CP007139.1"/>
</dbReference>
<dbReference type="HOGENOM" id="CLU_107900_0_0_0"/>
<reference evidence="2 3" key="1">
    <citation type="journal article" date="2014" name="PLoS ONE">
        <title>The first complete genome sequence of the class fimbriimonadia in the phylum armatimonadetes.</title>
        <authorList>
            <person name="Hu Z.Y."/>
            <person name="Wang Y.Z."/>
            <person name="Im W.T."/>
            <person name="Wang S.Y."/>
            <person name="Zhao G.P."/>
            <person name="Zheng H.J."/>
            <person name="Quan Z.X."/>
        </authorList>
    </citation>
    <scope>NUCLEOTIDE SEQUENCE [LARGE SCALE GENOMIC DNA]</scope>
    <source>
        <strain evidence="2">Gsoil 348</strain>
    </source>
</reference>
<feature type="domain" description="Transglutaminase-like" evidence="1">
    <location>
        <begin position="71"/>
        <end position="137"/>
    </location>
</feature>
<dbReference type="SMART" id="SM00460">
    <property type="entry name" value="TGc"/>
    <property type="match status" value="1"/>
</dbReference>
<name>A0A068NRC9_FIMGI</name>
<sequence length="199" mass="22292">MLLHDPLPKYLESTAEVDYDHPSVQAFVRDSGWLEIGTVDRAEKAFRFVRDEVPHSWDIQSPTVTCSASETLAHRTGICYAKSHLLAALLRATGIPAGFCYQRLVLFEDPADGYSIHALNAFYVESLDKWVRMDARGNKPGVDAQFSLEEERLAFSIRPEMGEMDYPGVYAVPSAKVVQTLRVAQDARAMYAHDLPSEL</sequence>
<evidence type="ECO:0000259" key="1">
    <source>
        <dbReference type="SMART" id="SM00460"/>
    </source>
</evidence>
<dbReference type="InterPro" id="IPR002931">
    <property type="entry name" value="Transglutaminase-like"/>
</dbReference>